<comment type="subcellular location">
    <subcellularLocation>
        <location evidence="1">Membrane</location>
        <topology evidence="1">Multi-pass membrane protein</topology>
    </subcellularLocation>
</comment>
<dbReference type="PROSITE" id="PS50850">
    <property type="entry name" value="MFS"/>
    <property type="match status" value="1"/>
</dbReference>
<keyword evidence="10" id="KW-1185">Reference proteome</keyword>
<evidence type="ECO:0000256" key="2">
    <source>
        <dbReference type="ARBA" id="ARBA00022448"/>
    </source>
</evidence>
<dbReference type="Gene3D" id="1.20.1250.20">
    <property type="entry name" value="MFS general substrate transporter like domains"/>
    <property type="match status" value="1"/>
</dbReference>
<evidence type="ECO:0000259" key="8">
    <source>
        <dbReference type="PROSITE" id="PS50850"/>
    </source>
</evidence>
<reference evidence="9 10" key="1">
    <citation type="submission" date="2016-07" db="EMBL/GenBank/DDBJ databases">
        <title>Multiple horizontal gene transfer events from other fungi enriched the ability of initially mycotrophic Trichoderma (Ascomycota) to feed on dead plant biomass.</title>
        <authorList>
            <consortium name="DOE Joint Genome Institute"/>
            <person name="Aerts A."/>
            <person name="Atanasova L."/>
            <person name="Chenthamara K."/>
            <person name="Zhang J."/>
            <person name="Grujic M."/>
            <person name="Henrissat B."/>
            <person name="Kuo A."/>
            <person name="Salamov A."/>
            <person name="Lipzen A."/>
            <person name="Labutti K."/>
            <person name="Barry K."/>
            <person name="Miao Y."/>
            <person name="Rahimi M.J."/>
            <person name="Shen Q."/>
            <person name="Grigoriev I.V."/>
            <person name="Kubicek C.P."/>
            <person name="Druzhinina I.S."/>
        </authorList>
    </citation>
    <scope>NUCLEOTIDE SEQUENCE [LARGE SCALE GENOMIC DNA]</scope>
    <source>
        <strain evidence="9 10">CBS 433.97</strain>
    </source>
</reference>
<name>A0A2T3ZLF6_TRIA4</name>
<dbReference type="InterPro" id="IPR001958">
    <property type="entry name" value="Tet-R_TetA/multi-R_MdtG-like"/>
</dbReference>
<dbReference type="PANTHER" id="PTHR23504">
    <property type="entry name" value="MAJOR FACILITATOR SUPERFAMILY DOMAIN-CONTAINING PROTEIN 10"/>
    <property type="match status" value="1"/>
</dbReference>
<dbReference type="SUPFAM" id="SSF103473">
    <property type="entry name" value="MFS general substrate transporter"/>
    <property type="match status" value="1"/>
</dbReference>
<keyword evidence="3 7" id="KW-0812">Transmembrane</keyword>
<dbReference type="EMBL" id="KZ679257">
    <property type="protein sequence ID" value="PTB45648.1"/>
    <property type="molecule type" value="Genomic_DNA"/>
</dbReference>
<dbReference type="InterPro" id="IPR011701">
    <property type="entry name" value="MFS"/>
</dbReference>
<dbReference type="AlphaFoldDB" id="A0A2T3ZLF6"/>
<dbReference type="Pfam" id="PF07690">
    <property type="entry name" value="MFS_1"/>
    <property type="match status" value="2"/>
</dbReference>
<feature type="transmembrane region" description="Helical" evidence="7">
    <location>
        <begin position="151"/>
        <end position="170"/>
    </location>
</feature>
<dbReference type="Proteomes" id="UP000240493">
    <property type="component" value="Unassembled WGS sequence"/>
</dbReference>
<evidence type="ECO:0000256" key="6">
    <source>
        <dbReference type="SAM" id="MobiDB-lite"/>
    </source>
</evidence>
<evidence type="ECO:0000313" key="10">
    <source>
        <dbReference type="Proteomes" id="UP000240493"/>
    </source>
</evidence>
<sequence>MNLTKQARLRNPDDFPTLQLFLLAIVRLAEPIALTSIFPYAWALVKRFKIGNEQDASFYSGLLISSFSLAEALMGMYWGGLSDRIGRKPVLILGCVGTMFSMIMVGFASNIWIALAGRAIGGLLNGNIGVIQTMVGELVTKPEHEPRAFSVMPFVWSIGTIVGPCIGGTFADPHDSWPNAFPKGSLFERYPYLLPNLVCAALLFISIVMGFFLLEETHPDMQPRILLPADTYVSEETPLLETSDAIKRPAVDLRAETYGTIRDNSSSSSSDECPERSSNEMSTEKTKPANIWNKRIVGFILSLCIFTYHSMTYDHLMPIFFEDERVSVNTLSKLGASSPFYSPGGLGLSLRDVGMIMAVNGVIALFVQAVIFPLAAERFGVFRLFLVVTVLHPIIYAIVPMLLFVPESLLFPAIYLCLAVRNVLSITLYPLLLILIKGATPSASALGKVNGLAASAGAACRMIAPPIAGYLYTLGSQIDCTALSWYASSLVAIVGAIHCFTVPRDRDCPRSKEDAEQQNLPAAPAEVSAEDVE</sequence>
<feature type="transmembrane region" description="Helical" evidence="7">
    <location>
        <begin position="483"/>
        <end position="502"/>
    </location>
</feature>
<organism evidence="9 10">
    <name type="scientific">Trichoderma asperellum (strain ATCC 204424 / CBS 433.97 / NBRC 101777)</name>
    <dbReference type="NCBI Taxonomy" id="1042311"/>
    <lineage>
        <taxon>Eukaryota</taxon>
        <taxon>Fungi</taxon>
        <taxon>Dikarya</taxon>
        <taxon>Ascomycota</taxon>
        <taxon>Pezizomycotina</taxon>
        <taxon>Sordariomycetes</taxon>
        <taxon>Hypocreomycetidae</taxon>
        <taxon>Hypocreales</taxon>
        <taxon>Hypocreaceae</taxon>
        <taxon>Trichoderma</taxon>
    </lineage>
</organism>
<evidence type="ECO:0000256" key="1">
    <source>
        <dbReference type="ARBA" id="ARBA00004141"/>
    </source>
</evidence>
<protein>
    <recommendedName>
        <fullName evidence="8">Major facilitator superfamily (MFS) profile domain-containing protein</fullName>
    </recommendedName>
</protein>
<feature type="transmembrane region" description="Helical" evidence="7">
    <location>
        <begin position="353"/>
        <end position="374"/>
    </location>
</feature>
<feature type="region of interest" description="Disordered" evidence="6">
    <location>
        <begin position="261"/>
        <end position="284"/>
    </location>
</feature>
<gene>
    <name evidence="9" type="ORF">M441DRAFT_86721</name>
</gene>
<dbReference type="GO" id="GO:0016020">
    <property type="term" value="C:membrane"/>
    <property type="evidence" value="ECO:0007669"/>
    <property type="project" value="UniProtKB-SubCell"/>
</dbReference>
<dbReference type="InterPro" id="IPR020846">
    <property type="entry name" value="MFS_dom"/>
</dbReference>
<keyword evidence="2" id="KW-0813">Transport</keyword>
<feature type="transmembrane region" description="Helical" evidence="7">
    <location>
        <begin position="57"/>
        <end position="78"/>
    </location>
</feature>
<dbReference type="PRINTS" id="PR01035">
    <property type="entry name" value="TCRTETA"/>
</dbReference>
<feature type="domain" description="Major facilitator superfamily (MFS) profile" evidence="8">
    <location>
        <begin position="19"/>
        <end position="507"/>
    </location>
</feature>
<feature type="transmembrane region" description="Helical" evidence="7">
    <location>
        <begin position="381"/>
        <end position="403"/>
    </location>
</feature>
<feature type="transmembrane region" description="Helical" evidence="7">
    <location>
        <begin position="296"/>
        <end position="313"/>
    </location>
</feature>
<dbReference type="OrthoDB" id="10262656at2759"/>
<keyword evidence="5 7" id="KW-0472">Membrane</keyword>
<dbReference type="GO" id="GO:0022857">
    <property type="term" value="F:transmembrane transporter activity"/>
    <property type="evidence" value="ECO:0007669"/>
    <property type="project" value="InterPro"/>
</dbReference>
<proteinExistence type="predicted"/>
<feature type="transmembrane region" description="Helical" evidence="7">
    <location>
        <begin position="409"/>
        <end position="436"/>
    </location>
</feature>
<keyword evidence="4 7" id="KW-1133">Transmembrane helix</keyword>
<feature type="transmembrane region" description="Helical" evidence="7">
    <location>
        <begin position="20"/>
        <end position="45"/>
    </location>
</feature>
<feature type="region of interest" description="Disordered" evidence="6">
    <location>
        <begin position="509"/>
        <end position="533"/>
    </location>
</feature>
<feature type="compositionally biased region" description="Basic and acidic residues" evidence="6">
    <location>
        <begin position="273"/>
        <end position="284"/>
    </location>
</feature>
<feature type="transmembrane region" description="Helical" evidence="7">
    <location>
        <begin position="448"/>
        <end position="471"/>
    </location>
</feature>
<feature type="transmembrane region" description="Helical" evidence="7">
    <location>
        <begin position="190"/>
        <end position="214"/>
    </location>
</feature>
<feature type="transmembrane region" description="Helical" evidence="7">
    <location>
        <begin position="90"/>
        <end position="113"/>
    </location>
</feature>
<evidence type="ECO:0000256" key="5">
    <source>
        <dbReference type="ARBA" id="ARBA00023136"/>
    </source>
</evidence>
<dbReference type="PANTHER" id="PTHR23504:SF2">
    <property type="entry name" value="TRANSPORTER, PUTATIVE (AFU_ORTHOLOGUE AFUA_8G04150)-RELATED"/>
    <property type="match status" value="1"/>
</dbReference>
<evidence type="ECO:0000256" key="4">
    <source>
        <dbReference type="ARBA" id="ARBA00022989"/>
    </source>
</evidence>
<evidence type="ECO:0000256" key="3">
    <source>
        <dbReference type="ARBA" id="ARBA00022692"/>
    </source>
</evidence>
<dbReference type="InterPro" id="IPR036259">
    <property type="entry name" value="MFS_trans_sf"/>
</dbReference>
<accession>A0A2T3ZLF6</accession>
<evidence type="ECO:0000313" key="9">
    <source>
        <dbReference type="EMBL" id="PTB45648.1"/>
    </source>
</evidence>
<dbReference type="CDD" id="cd17330">
    <property type="entry name" value="MFS_SLC46_TetA_like"/>
    <property type="match status" value="1"/>
</dbReference>
<feature type="compositionally biased region" description="Low complexity" evidence="6">
    <location>
        <begin position="262"/>
        <end position="271"/>
    </location>
</feature>
<evidence type="ECO:0000256" key="7">
    <source>
        <dbReference type="SAM" id="Phobius"/>
    </source>
</evidence>